<dbReference type="EC" id="1.11.1.24" evidence="2"/>
<feature type="domain" description="Thioredoxin" evidence="11">
    <location>
        <begin position="43"/>
        <end position="216"/>
    </location>
</feature>
<evidence type="ECO:0000256" key="5">
    <source>
        <dbReference type="ARBA" id="ARBA00023002"/>
    </source>
</evidence>
<evidence type="ECO:0000259" key="11">
    <source>
        <dbReference type="PROSITE" id="PS51352"/>
    </source>
</evidence>
<dbReference type="InterPro" id="IPR050924">
    <property type="entry name" value="Peroxiredoxin_BCP/PrxQ"/>
</dbReference>
<reference evidence="12 13" key="1">
    <citation type="submission" date="2017-09" db="EMBL/GenBank/DDBJ databases">
        <title>Depth-based differentiation of microbial function through sediment-hosted aquifers and enrichment of novel symbionts in the deep terrestrial subsurface.</title>
        <authorList>
            <person name="Probst A.J."/>
            <person name="Ladd B."/>
            <person name="Jarett J.K."/>
            <person name="Geller-Mcgrath D.E."/>
            <person name="Sieber C.M."/>
            <person name="Emerson J.B."/>
            <person name="Anantharaman K."/>
            <person name="Thomas B.C."/>
            <person name="Malmstrom R."/>
            <person name="Stieglmeier M."/>
            <person name="Klingl A."/>
            <person name="Woyke T."/>
            <person name="Ryan C.M."/>
            <person name="Banfield J.F."/>
        </authorList>
    </citation>
    <scope>NUCLEOTIDE SEQUENCE [LARGE SCALE GENOMIC DNA]</scope>
    <source>
        <strain evidence="12">CG17_big_fil_post_rev_8_21_14_2_50_48_46</strain>
    </source>
</reference>
<comment type="similarity">
    <text evidence="9">Belongs to the peroxiredoxin family. BCP/PrxQ subfamily.</text>
</comment>
<organism evidence="12 13">
    <name type="scientific">bacterium (Candidatus Blackallbacteria) CG17_big_fil_post_rev_8_21_14_2_50_48_46</name>
    <dbReference type="NCBI Taxonomy" id="2014261"/>
    <lineage>
        <taxon>Bacteria</taxon>
        <taxon>Candidatus Blackallbacteria</taxon>
    </lineage>
</organism>
<dbReference type="EMBL" id="PFFQ01000053">
    <property type="protein sequence ID" value="PIW15291.1"/>
    <property type="molecule type" value="Genomic_DNA"/>
</dbReference>
<dbReference type="CDD" id="cd02970">
    <property type="entry name" value="PRX_like2"/>
    <property type="match status" value="1"/>
</dbReference>
<keyword evidence="7" id="KW-0676">Redox-active center</keyword>
<proteinExistence type="inferred from homology"/>
<comment type="caution">
    <text evidence="12">The sequence shown here is derived from an EMBL/GenBank/DDBJ whole genome shotgun (WGS) entry which is preliminary data.</text>
</comment>
<dbReference type="Pfam" id="PF00578">
    <property type="entry name" value="AhpC-TSA"/>
    <property type="match status" value="1"/>
</dbReference>
<dbReference type="GO" id="GO:0034599">
    <property type="term" value="P:cellular response to oxidative stress"/>
    <property type="evidence" value="ECO:0007669"/>
    <property type="project" value="TreeGrafter"/>
</dbReference>
<accession>A0A2M7G0R0</accession>
<evidence type="ECO:0000256" key="7">
    <source>
        <dbReference type="ARBA" id="ARBA00023284"/>
    </source>
</evidence>
<keyword evidence="4" id="KW-0049">Antioxidant</keyword>
<dbReference type="InterPro" id="IPR013766">
    <property type="entry name" value="Thioredoxin_domain"/>
</dbReference>
<evidence type="ECO:0000256" key="8">
    <source>
        <dbReference type="ARBA" id="ARBA00032824"/>
    </source>
</evidence>
<evidence type="ECO:0000313" key="13">
    <source>
        <dbReference type="Proteomes" id="UP000231019"/>
    </source>
</evidence>
<dbReference type="InterPro" id="IPR036249">
    <property type="entry name" value="Thioredoxin-like_sf"/>
</dbReference>
<comment type="catalytic activity">
    <reaction evidence="10">
        <text>a hydroperoxide + [thioredoxin]-dithiol = an alcohol + [thioredoxin]-disulfide + H2O</text>
        <dbReference type="Rhea" id="RHEA:62620"/>
        <dbReference type="Rhea" id="RHEA-COMP:10698"/>
        <dbReference type="Rhea" id="RHEA-COMP:10700"/>
        <dbReference type="ChEBI" id="CHEBI:15377"/>
        <dbReference type="ChEBI" id="CHEBI:29950"/>
        <dbReference type="ChEBI" id="CHEBI:30879"/>
        <dbReference type="ChEBI" id="CHEBI:35924"/>
        <dbReference type="ChEBI" id="CHEBI:50058"/>
        <dbReference type="EC" id="1.11.1.24"/>
    </reaction>
</comment>
<gene>
    <name evidence="12" type="ORF">COW36_17905</name>
</gene>
<keyword evidence="6" id="KW-1015">Disulfide bond</keyword>
<evidence type="ECO:0000313" key="12">
    <source>
        <dbReference type="EMBL" id="PIW15291.1"/>
    </source>
</evidence>
<dbReference type="GO" id="GO:0008379">
    <property type="term" value="F:thioredoxin peroxidase activity"/>
    <property type="evidence" value="ECO:0007669"/>
    <property type="project" value="TreeGrafter"/>
</dbReference>
<name>A0A2M7G0R0_9BACT</name>
<keyword evidence="5" id="KW-0560">Oxidoreductase</keyword>
<dbReference type="AlphaFoldDB" id="A0A2M7G0R0"/>
<dbReference type="GO" id="GO:0045454">
    <property type="term" value="P:cell redox homeostasis"/>
    <property type="evidence" value="ECO:0007669"/>
    <property type="project" value="TreeGrafter"/>
</dbReference>
<dbReference type="PANTHER" id="PTHR42801">
    <property type="entry name" value="THIOREDOXIN-DEPENDENT PEROXIDE REDUCTASE"/>
    <property type="match status" value="1"/>
</dbReference>
<comment type="function">
    <text evidence="1">Thiol-specific peroxidase that catalyzes the reduction of hydrogen peroxide and organic hydroperoxides to water and alcohols, respectively. Plays a role in cell protection against oxidative stress by detoxifying peroxides and as sensor of hydrogen peroxide-mediated signaling events.</text>
</comment>
<dbReference type="SUPFAM" id="SSF52833">
    <property type="entry name" value="Thioredoxin-like"/>
    <property type="match status" value="1"/>
</dbReference>
<dbReference type="PANTHER" id="PTHR42801:SF7">
    <property type="entry name" value="SLL1159 PROTEIN"/>
    <property type="match status" value="1"/>
</dbReference>
<evidence type="ECO:0000256" key="2">
    <source>
        <dbReference type="ARBA" id="ARBA00013017"/>
    </source>
</evidence>
<keyword evidence="3" id="KW-0575">Peroxidase</keyword>
<evidence type="ECO:0000256" key="4">
    <source>
        <dbReference type="ARBA" id="ARBA00022862"/>
    </source>
</evidence>
<dbReference type="GO" id="GO:0005737">
    <property type="term" value="C:cytoplasm"/>
    <property type="evidence" value="ECO:0007669"/>
    <property type="project" value="TreeGrafter"/>
</dbReference>
<evidence type="ECO:0000256" key="1">
    <source>
        <dbReference type="ARBA" id="ARBA00003330"/>
    </source>
</evidence>
<protein>
    <recommendedName>
        <fullName evidence="2">thioredoxin-dependent peroxiredoxin</fullName>
        <ecNumber evidence="2">1.11.1.24</ecNumber>
    </recommendedName>
    <alternativeName>
        <fullName evidence="8">Thioredoxin peroxidase</fullName>
    </alternativeName>
</protein>
<dbReference type="PROSITE" id="PS51352">
    <property type="entry name" value="THIOREDOXIN_2"/>
    <property type="match status" value="1"/>
</dbReference>
<evidence type="ECO:0000256" key="3">
    <source>
        <dbReference type="ARBA" id="ARBA00022559"/>
    </source>
</evidence>
<dbReference type="Gene3D" id="3.40.30.10">
    <property type="entry name" value="Glutaredoxin"/>
    <property type="match status" value="1"/>
</dbReference>
<dbReference type="Proteomes" id="UP000231019">
    <property type="component" value="Unassembled WGS sequence"/>
</dbReference>
<dbReference type="InterPro" id="IPR000866">
    <property type="entry name" value="AhpC/TSA"/>
</dbReference>
<evidence type="ECO:0000256" key="9">
    <source>
        <dbReference type="ARBA" id="ARBA00038489"/>
    </source>
</evidence>
<evidence type="ECO:0000256" key="6">
    <source>
        <dbReference type="ARBA" id="ARBA00023157"/>
    </source>
</evidence>
<sequence length="216" mass="23769">MSLNQALQALNTQGLAKMPPTAKAILQKGLRELWASGLAEKALQVGQKIPEAVLPNAFGQSLSIQDLYAQGPLVISFYRGSWCPYCNLELRAQQAILPELQALGAQLVAISPELPDHSLDLKEKLALEFEVLTDRENAYARSLGLVFAVNPDLQAVYRGLLKLNLNQHNGSTQAELPIPATYVVNRSGKVILAHIQADYTQRMEPDSILQVLKFEK</sequence>
<evidence type="ECO:0000256" key="10">
    <source>
        <dbReference type="ARBA" id="ARBA00049091"/>
    </source>
</evidence>